<keyword evidence="9" id="KW-1185">Reference proteome</keyword>
<sequence>MLALTLRPVEAADDLSLMMFLLQLLSLVAFILEETVTSCISCHPLYFFEFVSCTAFLFTTLLFILLSTTLHEKVGISCWLKVDFGYTSVIAALFLISSIVFVSNNGGTVVETLSVVFGFMAMVAFCIDVFFFVKTNGVPFRKEPTQSTTNGVVAQQEAEKLNGDANAAP</sequence>
<evidence type="ECO:0000313" key="8">
    <source>
        <dbReference type="EMBL" id="MEQ2292881.1"/>
    </source>
</evidence>
<reference evidence="8 9" key="1">
    <citation type="submission" date="2021-06" db="EMBL/GenBank/DDBJ databases">
        <authorList>
            <person name="Palmer J.M."/>
        </authorList>
    </citation>
    <scope>NUCLEOTIDE SEQUENCE [LARGE SCALE GENOMIC DNA]</scope>
    <source>
        <strain evidence="8 9">AS_MEX2019</strain>
        <tissue evidence="8">Muscle</tissue>
    </source>
</reference>
<dbReference type="InterPro" id="IPR050578">
    <property type="entry name" value="MARVEL-CKLF_proteins"/>
</dbReference>
<accession>A0ABV0YGJ9</accession>
<dbReference type="InterPro" id="IPR008253">
    <property type="entry name" value="Marvel"/>
</dbReference>
<protein>
    <recommendedName>
        <fullName evidence="7">MARVEL domain-containing protein</fullName>
    </recommendedName>
</protein>
<evidence type="ECO:0000256" key="6">
    <source>
        <dbReference type="SAM" id="Phobius"/>
    </source>
</evidence>
<dbReference type="PANTHER" id="PTHR22776">
    <property type="entry name" value="MARVEL-CONTAINING POTENTIAL LIPID RAFT-ASSOCIATED PROTEIN"/>
    <property type="match status" value="1"/>
</dbReference>
<feature type="transmembrane region" description="Helical" evidence="6">
    <location>
        <begin position="113"/>
        <end position="133"/>
    </location>
</feature>
<evidence type="ECO:0000256" key="2">
    <source>
        <dbReference type="ARBA" id="ARBA00022692"/>
    </source>
</evidence>
<gene>
    <name evidence="8" type="ORF">AMECASPLE_027331</name>
</gene>
<evidence type="ECO:0000256" key="4">
    <source>
        <dbReference type="ARBA" id="ARBA00023136"/>
    </source>
</evidence>
<evidence type="ECO:0000256" key="3">
    <source>
        <dbReference type="ARBA" id="ARBA00022989"/>
    </source>
</evidence>
<evidence type="ECO:0000259" key="7">
    <source>
        <dbReference type="PROSITE" id="PS51225"/>
    </source>
</evidence>
<evidence type="ECO:0000313" key="9">
    <source>
        <dbReference type="Proteomes" id="UP001469553"/>
    </source>
</evidence>
<comment type="subcellular location">
    <subcellularLocation>
        <location evidence="1">Membrane</location>
        <topology evidence="1">Multi-pass membrane protein</topology>
    </subcellularLocation>
</comment>
<evidence type="ECO:0000256" key="1">
    <source>
        <dbReference type="ARBA" id="ARBA00004141"/>
    </source>
</evidence>
<proteinExistence type="predicted"/>
<keyword evidence="3 6" id="KW-1133">Transmembrane helix</keyword>
<evidence type="ECO:0000256" key="5">
    <source>
        <dbReference type="PROSITE-ProRule" id="PRU00581"/>
    </source>
</evidence>
<feature type="transmembrane region" description="Helical" evidence="6">
    <location>
        <begin position="78"/>
        <end position="101"/>
    </location>
</feature>
<dbReference type="EMBL" id="JAHRIP010031097">
    <property type="protein sequence ID" value="MEQ2292881.1"/>
    <property type="molecule type" value="Genomic_DNA"/>
</dbReference>
<feature type="domain" description="MARVEL" evidence="7">
    <location>
        <begin position="17"/>
        <end position="137"/>
    </location>
</feature>
<dbReference type="PANTHER" id="PTHR22776:SF25">
    <property type="entry name" value="CKLF-LIKE MARVEL TRANSMEMBRANE DOMAIN-CONTAINING PROTEIN 6"/>
    <property type="match status" value="1"/>
</dbReference>
<comment type="caution">
    <text evidence="8">The sequence shown here is derived from an EMBL/GenBank/DDBJ whole genome shotgun (WGS) entry which is preliminary data.</text>
</comment>
<keyword evidence="4 5" id="KW-0472">Membrane</keyword>
<dbReference type="Proteomes" id="UP001469553">
    <property type="component" value="Unassembled WGS sequence"/>
</dbReference>
<keyword evidence="2 5" id="KW-0812">Transmembrane</keyword>
<dbReference type="PROSITE" id="PS51225">
    <property type="entry name" value="MARVEL"/>
    <property type="match status" value="1"/>
</dbReference>
<feature type="transmembrane region" description="Helical" evidence="6">
    <location>
        <begin position="12"/>
        <end position="32"/>
    </location>
</feature>
<organism evidence="8 9">
    <name type="scientific">Ameca splendens</name>
    <dbReference type="NCBI Taxonomy" id="208324"/>
    <lineage>
        <taxon>Eukaryota</taxon>
        <taxon>Metazoa</taxon>
        <taxon>Chordata</taxon>
        <taxon>Craniata</taxon>
        <taxon>Vertebrata</taxon>
        <taxon>Euteleostomi</taxon>
        <taxon>Actinopterygii</taxon>
        <taxon>Neopterygii</taxon>
        <taxon>Teleostei</taxon>
        <taxon>Neoteleostei</taxon>
        <taxon>Acanthomorphata</taxon>
        <taxon>Ovalentaria</taxon>
        <taxon>Atherinomorphae</taxon>
        <taxon>Cyprinodontiformes</taxon>
        <taxon>Goodeidae</taxon>
        <taxon>Ameca</taxon>
    </lineage>
</organism>
<name>A0ABV0YGJ9_9TELE</name>
<feature type="transmembrane region" description="Helical" evidence="6">
    <location>
        <begin position="44"/>
        <end position="66"/>
    </location>
</feature>